<feature type="region of interest" description="Disordered" evidence="1">
    <location>
        <begin position="212"/>
        <end position="243"/>
    </location>
</feature>
<feature type="chain" id="PRO_5039933273" description="Gag/pol protein" evidence="2">
    <location>
        <begin position="22"/>
        <end position="595"/>
    </location>
</feature>
<evidence type="ECO:0000256" key="2">
    <source>
        <dbReference type="SAM" id="SignalP"/>
    </source>
</evidence>
<dbReference type="EnsemblPlants" id="MELO3C029617.2.1">
    <property type="protein sequence ID" value="MELO3C029617.2.1"/>
    <property type="gene ID" value="MELO3C029617.2"/>
</dbReference>
<proteinExistence type="predicted"/>
<reference evidence="3" key="1">
    <citation type="submission" date="2023-03" db="UniProtKB">
        <authorList>
            <consortium name="EnsemblPlants"/>
        </authorList>
    </citation>
    <scope>IDENTIFICATION</scope>
</reference>
<feature type="signal peptide" evidence="2">
    <location>
        <begin position="1"/>
        <end position="21"/>
    </location>
</feature>
<dbReference type="InterPro" id="IPR004252">
    <property type="entry name" value="Probable_transposase_24"/>
</dbReference>
<accession>A0A9I9E6X0</accession>
<organism evidence="3">
    <name type="scientific">Cucumis melo</name>
    <name type="common">Muskmelon</name>
    <dbReference type="NCBI Taxonomy" id="3656"/>
    <lineage>
        <taxon>Eukaryota</taxon>
        <taxon>Viridiplantae</taxon>
        <taxon>Streptophyta</taxon>
        <taxon>Embryophyta</taxon>
        <taxon>Tracheophyta</taxon>
        <taxon>Spermatophyta</taxon>
        <taxon>Magnoliopsida</taxon>
        <taxon>eudicotyledons</taxon>
        <taxon>Gunneridae</taxon>
        <taxon>Pentapetalae</taxon>
        <taxon>rosids</taxon>
        <taxon>fabids</taxon>
        <taxon>Cucurbitales</taxon>
        <taxon>Cucurbitaceae</taxon>
        <taxon>Benincaseae</taxon>
        <taxon>Cucumis</taxon>
    </lineage>
</organism>
<evidence type="ECO:0000313" key="3">
    <source>
        <dbReference type="EnsemblPlants" id="MELO3C029617.2.1"/>
    </source>
</evidence>
<evidence type="ECO:0008006" key="4">
    <source>
        <dbReference type="Google" id="ProtNLM"/>
    </source>
</evidence>
<dbReference type="Pfam" id="PF03004">
    <property type="entry name" value="Transposase_24"/>
    <property type="match status" value="1"/>
</dbReference>
<sequence length="595" mass="69826">MIRWLRLKVLKLTVLKLTVYGTPATWRSMNNSIVQLLAFEKCDGDNYVTWNSNLNIILVINDLRFFLTEERPQAPTSNANQNVREAYYRWVKANEKACVYILASMSDVLARKHGSLATTKEIMDSLREMFGQSLWSFRNEAIKYIYTKQMKEGTSVREHVIDMMKHFNIAEVIVDPIDEANQNLTMGKRKEVETNVATIEKEIRILPTDKNRQEKNVGRKMSSPTSFCKSQNRKRRKKREIERDREKEKRSLLCSLSLAVVPLSPLLILIEIEIVIEFEFEFVILNEFVAVVLKYLRGFVVEIYFGYPTVMVACKDDGRDRPYHKKRNICLFHWYILNNVDEISEDRTYASRSFDFTGYFKRHLRLICQQVQRTSENCIEDINEHFLNGLETRPNVNPDVVERSVVHHVVDDFINNDNEQLSHHCESKVLCHYSRAILRRQMLYFLSSTMSSITQEDHPLWVTLQAHANPPHRLVGRLGRLALLCDLYLSRAFQEQSRMNNATRQKQPYNHSSESKLFLQRQHELAEEQGQPVGHVQLFRETHARSGQFILQAAADAYLRTTCERLTYQSWFYQMDINIFIVRGEQLRDFSGMTR</sequence>
<keyword evidence="2" id="KW-0732">Signal</keyword>
<name>A0A9I9E6X0_CUCME</name>
<dbReference type="AlphaFoldDB" id="A0A9I9E6X0"/>
<protein>
    <recommendedName>
        <fullName evidence="4">Gag/pol protein</fullName>
    </recommendedName>
</protein>
<evidence type="ECO:0000256" key="1">
    <source>
        <dbReference type="SAM" id="MobiDB-lite"/>
    </source>
</evidence>
<dbReference type="Gramene" id="MELO3C029617.2.1">
    <property type="protein sequence ID" value="MELO3C029617.2.1"/>
    <property type="gene ID" value="MELO3C029617.2"/>
</dbReference>